<dbReference type="GO" id="GO:0006355">
    <property type="term" value="P:regulation of DNA-templated transcription"/>
    <property type="evidence" value="ECO:0007669"/>
    <property type="project" value="UniProtKB-UniRule"/>
</dbReference>
<dbReference type="Gene3D" id="3.30.2060.10">
    <property type="entry name" value="Penicillin-binding protein 1b domain"/>
    <property type="match status" value="1"/>
</dbReference>
<dbReference type="InterPro" id="IPR027417">
    <property type="entry name" value="P-loop_NTPase"/>
</dbReference>
<organism evidence="12 13">
    <name type="scientific">Campylobacter rectus</name>
    <name type="common">Wolinella recta</name>
    <dbReference type="NCBI Taxonomy" id="203"/>
    <lineage>
        <taxon>Bacteria</taxon>
        <taxon>Pseudomonadati</taxon>
        <taxon>Campylobacterota</taxon>
        <taxon>Epsilonproteobacteria</taxon>
        <taxon>Campylobacterales</taxon>
        <taxon>Campylobacteraceae</taxon>
        <taxon>Campylobacter</taxon>
    </lineage>
</organism>
<keyword evidence="2 9" id="KW-0547">Nucleotide-binding</keyword>
<dbReference type="EMBL" id="CP012543">
    <property type="protein sequence ID" value="QCD46445.1"/>
    <property type="molecule type" value="Genomic_DNA"/>
</dbReference>
<comment type="subcellular location">
    <subcellularLocation>
        <location evidence="9">Cytoplasm</location>
    </subcellularLocation>
</comment>
<dbReference type="InterPro" id="IPR003711">
    <property type="entry name" value="CarD-like/TRCF_RID"/>
</dbReference>
<keyword evidence="7 9" id="KW-0238">DNA-binding</keyword>
<comment type="function">
    <text evidence="9">Couples transcription and DNA repair by recognizing RNA polymerase (RNAP) stalled at DNA lesions. Mediates ATP-dependent release of RNAP and its truncated transcript from the DNA, and recruitment of nucleotide excision repair machinery to the damaged site.</text>
</comment>
<dbReference type="PROSITE" id="PS51194">
    <property type="entry name" value="HELICASE_CTER"/>
    <property type="match status" value="1"/>
</dbReference>
<dbReference type="SMART" id="SM01058">
    <property type="entry name" value="CarD_TRCF"/>
    <property type="match status" value="1"/>
</dbReference>
<evidence type="ECO:0000259" key="10">
    <source>
        <dbReference type="PROSITE" id="PS51192"/>
    </source>
</evidence>
<dbReference type="Gene3D" id="3.40.50.300">
    <property type="entry name" value="P-loop containing nucleotide triphosphate hydrolases"/>
    <property type="match status" value="2"/>
</dbReference>
<evidence type="ECO:0000313" key="12">
    <source>
        <dbReference type="EMBL" id="QCD46445.1"/>
    </source>
</evidence>
<dbReference type="EC" id="3.6.4.-" evidence="9"/>
<dbReference type="GO" id="GO:0003678">
    <property type="term" value="F:DNA helicase activity"/>
    <property type="evidence" value="ECO:0007669"/>
    <property type="project" value="TreeGrafter"/>
</dbReference>
<dbReference type="RefSeq" id="WP_171992668.1">
    <property type="nucleotide sequence ID" value="NZ_CP012543.1"/>
</dbReference>
<dbReference type="InterPro" id="IPR001650">
    <property type="entry name" value="Helicase_C-like"/>
</dbReference>
<evidence type="ECO:0000256" key="3">
    <source>
        <dbReference type="ARBA" id="ARBA00022763"/>
    </source>
</evidence>
<evidence type="ECO:0000256" key="2">
    <source>
        <dbReference type="ARBA" id="ARBA00022741"/>
    </source>
</evidence>
<evidence type="ECO:0000256" key="9">
    <source>
        <dbReference type="HAMAP-Rule" id="MF_00969"/>
    </source>
</evidence>
<dbReference type="Gene3D" id="3.40.50.11180">
    <property type="match status" value="1"/>
</dbReference>
<evidence type="ECO:0000256" key="8">
    <source>
        <dbReference type="ARBA" id="ARBA00023204"/>
    </source>
</evidence>
<dbReference type="SUPFAM" id="SSF141259">
    <property type="entry name" value="CarD-like"/>
    <property type="match status" value="1"/>
</dbReference>
<sequence length="985" mass="110462">MQSEVFEYFLNGGDAQLLVCEDDKEAIAALSAAEFAGLKVFRLPDFRAREGDDLRSFSTELFELSGELAKFYEFEGKKLLISPVCTVLNKLPGKKHLQKLTLNFGDKIDPKELAEKLLRFGYEAVGIVESEGEFCVRGEIIDIFCVGAQEPNRILLFDDEIESIRHYSTQTQISNKTELKSVEISPFIAALGEAEFKKTSEKIKEIETDALISDLKTLGFWAIEGFIDYTREFKTVLTKKFDGFERDLGEVANLPVLPAAKVYKDLSVTPNADFFELNKNKKIKVLARNEGLFNALNLSEYKNVEFVQTEAALNLVSAAEIIVSLNKFEKKKRAKKPSLVIDELKAGDYVVHEEYGIGKFTGLEKLTVLGRTREFVVIVYQNEDKLLLPVEHLNLIDRYVASSGSIAVLDRLGKANFAKIKEKVRAKLFVIASKIISLAAQRELIRGEIIEKDDAEYLNFLQNAGFAYTRDQERASSDIANDLKSGKVMDRLLSGDVGFGKTEVAMNAIFKCVKSGFQVLFFVPTTLLSSQHFKSLKERLGKFDVSVFKLDRFTSAREKAVAVKALEAGQPCVCVGTHSLLSVKPSNLGLIIIDEEHKFGVKQKEKLKEISSASHVLSMSATPIPRSLNMALSSVKGYSVLQTPPSSRLDVRTSVREWDEKAVKEAVMRELRRGGQIFYIHNHIATMPQAKKQILDIMPNLRILTLHSKIDAKTTEEEMMKFENGEYDVLLSTSIVESGIHLPNVNTIIIESANKFGIADLHQLRGRVGRSDKQAYCYFLVEDKNALSADALKRLVALESNSFLGSGSVLAYHDLEIRGGGNLVGEAQSGHIEAIGYSLYIKMLEEEINKLLNKESFESAKIDLKLSINAFLNSEFIGEDRLRLELYRRLSKCKEVAEVYEIEGEIEDRFGKPDIYTKQFLSLIIIKILAIKAGFKAISNAEQNIALTAQNGEQTRLRSKSKDDDDVIEEILIYLRKLNKGRAEK</sequence>
<comment type="similarity">
    <text evidence="9">In the N-terminal section; belongs to the UvrB family.</text>
</comment>
<dbReference type="SMART" id="SM00487">
    <property type="entry name" value="DEXDc"/>
    <property type="match status" value="1"/>
</dbReference>
<evidence type="ECO:0000259" key="11">
    <source>
        <dbReference type="PROSITE" id="PS51194"/>
    </source>
</evidence>
<dbReference type="Pfam" id="PF17757">
    <property type="entry name" value="UvrB_inter"/>
    <property type="match status" value="1"/>
</dbReference>
<keyword evidence="8 9" id="KW-0234">DNA repair</keyword>
<dbReference type="SUPFAM" id="SSF143517">
    <property type="entry name" value="TRCF domain-like"/>
    <property type="match status" value="1"/>
</dbReference>
<dbReference type="InterPro" id="IPR011545">
    <property type="entry name" value="DEAD/DEAH_box_helicase_dom"/>
</dbReference>
<dbReference type="GO" id="GO:0005524">
    <property type="term" value="F:ATP binding"/>
    <property type="evidence" value="ECO:0007669"/>
    <property type="project" value="UniProtKB-UniRule"/>
</dbReference>
<reference evidence="12 13" key="1">
    <citation type="submission" date="2016-07" db="EMBL/GenBank/DDBJ databases">
        <title>Comparative genomics of the Campylobacter concisus group.</title>
        <authorList>
            <person name="Miller W.G."/>
            <person name="Yee E."/>
            <person name="Chapman M.H."/>
            <person name="Huynh S."/>
            <person name="Bono J.L."/>
            <person name="On S.L.W."/>
            <person name="StLeger J."/>
            <person name="Foster G."/>
            <person name="Parker C.T."/>
        </authorList>
    </citation>
    <scope>NUCLEOTIDE SEQUENCE [LARGE SCALE GENOMIC DNA]</scope>
    <source>
        <strain evidence="12 13">ATCC 33238</strain>
    </source>
</reference>
<dbReference type="GO" id="GO:0003684">
    <property type="term" value="F:damaged DNA binding"/>
    <property type="evidence" value="ECO:0007669"/>
    <property type="project" value="InterPro"/>
</dbReference>
<dbReference type="AlphaFoldDB" id="A0A6G5QL65"/>
<dbReference type="InterPro" id="IPR004576">
    <property type="entry name" value="Mfd"/>
</dbReference>
<dbReference type="PANTHER" id="PTHR47964">
    <property type="entry name" value="ATP-DEPENDENT DNA HELICASE HOMOLOG RECG, CHLOROPLASTIC"/>
    <property type="match status" value="1"/>
</dbReference>
<keyword evidence="3 9" id="KW-0227">DNA damage</keyword>
<comment type="similarity">
    <text evidence="9">In the C-terminal section; belongs to the helicase family. RecG subfamily.</text>
</comment>
<evidence type="ECO:0000256" key="1">
    <source>
        <dbReference type="ARBA" id="ARBA00022490"/>
    </source>
</evidence>
<feature type="domain" description="Helicase C-terminal" evidence="11">
    <location>
        <begin position="654"/>
        <end position="816"/>
    </location>
</feature>
<keyword evidence="4 9" id="KW-0378">Hydrolase</keyword>
<evidence type="ECO:0000256" key="5">
    <source>
        <dbReference type="ARBA" id="ARBA00022806"/>
    </source>
</evidence>
<protein>
    <recommendedName>
        <fullName evidence="9">Transcription-repair-coupling factor</fullName>
        <shortName evidence="9">TRCF</shortName>
        <ecNumber evidence="9">3.6.4.-</ecNumber>
    </recommendedName>
</protein>
<keyword evidence="1 9" id="KW-0963">Cytoplasm</keyword>
<dbReference type="PANTHER" id="PTHR47964:SF1">
    <property type="entry name" value="ATP-DEPENDENT DNA HELICASE HOMOLOG RECG, CHLOROPLASTIC"/>
    <property type="match status" value="1"/>
</dbReference>
<evidence type="ECO:0000256" key="4">
    <source>
        <dbReference type="ARBA" id="ARBA00022801"/>
    </source>
</evidence>
<dbReference type="PROSITE" id="PS51192">
    <property type="entry name" value="HELICASE_ATP_BIND_1"/>
    <property type="match status" value="1"/>
</dbReference>
<dbReference type="GO" id="GO:0000716">
    <property type="term" value="P:transcription-coupled nucleotide-excision repair, DNA damage recognition"/>
    <property type="evidence" value="ECO:0007669"/>
    <property type="project" value="UniProtKB-UniRule"/>
</dbReference>
<accession>A0A6G5QL65</accession>
<name>A0A6G5QL65_CAMRE</name>
<dbReference type="InterPro" id="IPR014001">
    <property type="entry name" value="Helicase_ATP-bd"/>
</dbReference>
<dbReference type="Pfam" id="PF02559">
    <property type="entry name" value="CarD_TRCF_RID"/>
    <property type="match status" value="1"/>
</dbReference>
<evidence type="ECO:0000256" key="7">
    <source>
        <dbReference type="ARBA" id="ARBA00023125"/>
    </source>
</evidence>
<dbReference type="HAMAP" id="MF_00969">
    <property type="entry name" value="TRCF"/>
    <property type="match status" value="1"/>
</dbReference>
<dbReference type="InterPro" id="IPR041471">
    <property type="entry name" value="UvrB_inter"/>
</dbReference>
<dbReference type="Pfam" id="PF00271">
    <property type="entry name" value="Helicase_C"/>
    <property type="match status" value="1"/>
</dbReference>
<dbReference type="SMART" id="SM00982">
    <property type="entry name" value="TRCF"/>
    <property type="match status" value="1"/>
</dbReference>
<dbReference type="Proteomes" id="UP000502377">
    <property type="component" value="Chromosome"/>
</dbReference>
<dbReference type="SUPFAM" id="SSF52540">
    <property type="entry name" value="P-loop containing nucleoside triphosphate hydrolases"/>
    <property type="match status" value="3"/>
</dbReference>
<evidence type="ECO:0000313" key="13">
    <source>
        <dbReference type="Proteomes" id="UP000502377"/>
    </source>
</evidence>
<gene>
    <name evidence="9 12" type="primary">mfd</name>
    <name evidence="12" type="ORF">CRECT_0766</name>
</gene>
<dbReference type="GO" id="GO:0005737">
    <property type="term" value="C:cytoplasm"/>
    <property type="evidence" value="ECO:0007669"/>
    <property type="project" value="UniProtKB-SubCell"/>
</dbReference>
<keyword evidence="5" id="KW-0347">Helicase</keyword>
<dbReference type="InterPro" id="IPR005118">
    <property type="entry name" value="TRCF_C"/>
</dbReference>
<dbReference type="KEGG" id="crx:CRECT_0766"/>
<proteinExistence type="inferred from homology"/>
<feature type="domain" description="Helicase ATP-binding" evidence="10">
    <location>
        <begin position="482"/>
        <end position="641"/>
    </location>
</feature>
<dbReference type="SMART" id="SM00490">
    <property type="entry name" value="HELICc"/>
    <property type="match status" value="1"/>
</dbReference>
<dbReference type="InterPro" id="IPR036101">
    <property type="entry name" value="CarD-like/TRCF_RID_sf"/>
</dbReference>
<evidence type="ECO:0000256" key="6">
    <source>
        <dbReference type="ARBA" id="ARBA00022840"/>
    </source>
</evidence>
<dbReference type="InterPro" id="IPR047112">
    <property type="entry name" value="RecG/Mfd"/>
</dbReference>
<dbReference type="Pfam" id="PF00270">
    <property type="entry name" value="DEAD"/>
    <property type="match status" value="1"/>
</dbReference>
<dbReference type="InterPro" id="IPR037235">
    <property type="entry name" value="TRCF-like_C_D7"/>
</dbReference>
<dbReference type="Gene3D" id="2.40.10.170">
    <property type="match status" value="1"/>
</dbReference>
<dbReference type="Gene3D" id="3.90.1150.50">
    <property type="entry name" value="Transcription-repair-coupling factor, D7 domain"/>
    <property type="match status" value="1"/>
</dbReference>
<keyword evidence="6 9" id="KW-0067">ATP-binding</keyword>
<dbReference type="GO" id="GO:0016787">
    <property type="term" value="F:hydrolase activity"/>
    <property type="evidence" value="ECO:0007669"/>
    <property type="project" value="UniProtKB-KW"/>
</dbReference>
<dbReference type="Pfam" id="PF03461">
    <property type="entry name" value="TRCF"/>
    <property type="match status" value="1"/>
</dbReference>